<reference evidence="17 18" key="1">
    <citation type="journal article" date="2021" name="Elife">
        <title>Chloroplast acquisition without the gene transfer in kleptoplastic sea slugs, Plakobranchus ocellatus.</title>
        <authorList>
            <person name="Maeda T."/>
            <person name="Takahashi S."/>
            <person name="Yoshida T."/>
            <person name="Shimamura S."/>
            <person name="Takaki Y."/>
            <person name="Nagai Y."/>
            <person name="Toyoda A."/>
            <person name="Suzuki Y."/>
            <person name="Arimoto A."/>
            <person name="Ishii H."/>
            <person name="Satoh N."/>
            <person name="Nishiyama T."/>
            <person name="Hasebe M."/>
            <person name="Maruyama T."/>
            <person name="Minagawa J."/>
            <person name="Obokata J."/>
            <person name="Shigenobu S."/>
        </authorList>
    </citation>
    <scope>NUCLEOTIDE SEQUENCE [LARGE SCALE GENOMIC DNA]</scope>
</reference>
<feature type="transmembrane region" description="Helical" evidence="15">
    <location>
        <begin position="104"/>
        <end position="122"/>
    </location>
</feature>
<evidence type="ECO:0000256" key="14">
    <source>
        <dbReference type="ARBA" id="ARBA00023315"/>
    </source>
</evidence>
<evidence type="ECO:0000313" key="17">
    <source>
        <dbReference type="EMBL" id="GFO33169.1"/>
    </source>
</evidence>
<dbReference type="PROSITE" id="PS50216">
    <property type="entry name" value="DHHC"/>
    <property type="match status" value="1"/>
</dbReference>
<dbReference type="InterPro" id="IPR039859">
    <property type="entry name" value="PFA4/ZDH16/20/ERF2-like"/>
</dbReference>
<evidence type="ECO:0000256" key="4">
    <source>
        <dbReference type="ARBA" id="ARBA00008574"/>
    </source>
</evidence>
<accession>A0AAV4CK00</accession>
<dbReference type="GO" id="GO:0006612">
    <property type="term" value="P:protein targeting to membrane"/>
    <property type="evidence" value="ECO:0007669"/>
    <property type="project" value="TreeGrafter"/>
</dbReference>
<evidence type="ECO:0000256" key="12">
    <source>
        <dbReference type="ARBA" id="ARBA00023139"/>
    </source>
</evidence>
<feature type="transmembrane region" description="Helical" evidence="15">
    <location>
        <begin position="197"/>
        <end position="223"/>
    </location>
</feature>
<dbReference type="PANTHER" id="PTHR22883:SF466">
    <property type="entry name" value="PALMITOYLTRANSFERASE ZDHHC4"/>
    <property type="match status" value="1"/>
</dbReference>
<evidence type="ECO:0000256" key="1">
    <source>
        <dbReference type="ARBA" id="ARBA00004477"/>
    </source>
</evidence>
<dbReference type="GO" id="GO:0005886">
    <property type="term" value="C:plasma membrane"/>
    <property type="evidence" value="ECO:0007669"/>
    <property type="project" value="UniProtKB-SubCell"/>
</dbReference>
<name>A0AAV4CK00_9GAST</name>
<keyword evidence="9 15" id="KW-1133">Transmembrane helix</keyword>
<keyword evidence="8" id="KW-0256">Endoplasmic reticulum</keyword>
<comment type="domain">
    <text evidence="15">The DHHC domain is required for palmitoyltransferase activity.</text>
</comment>
<evidence type="ECO:0000256" key="15">
    <source>
        <dbReference type="RuleBase" id="RU079119"/>
    </source>
</evidence>
<comment type="similarity">
    <text evidence="4 15">Belongs to the DHHC palmitoyltransferase family.</text>
</comment>
<gene>
    <name evidence="17" type="ORF">PoB_005967400</name>
</gene>
<keyword evidence="11 15" id="KW-0472">Membrane</keyword>
<dbReference type="Proteomes" id="UP000735302">
    <property type="component" value="Unassembled WGS sequence"/>
</dbReference>
<dbReference type="EMBL" id="BLXT01006765">
    <property type="protein sequence ID" value="GFO33169.1"/>
    <property type="molecule type" value="Genomic_DNA"/>
</dbReference>
<dbReference type="GO" id="GO:0019706">
    <property type="term" value="F:protein-cysteine S-palmitoyltransferase activity"/>
    <property type="evidence" value="ECO:0007669"/>
    <property type="project" value="UniProtKB-EC"/>
</dbReference>
<evidence type="ECO:0000256" key="2">
    <source>
        <dbReference type="ARBA" id="ARBA00004651"/>
    </source>
</evidence>
<feature type="transmembrane region" description="Helical" evidence="15">
    <location>
        <begin position="44"/>
        <end position="65"/>
    </location>
</feature>
<keyword evidence="13" id="KW-0449">Lipoprotein</keyword>
<evidence type="ECO:0000256" key="3">
    <source>
        <dbReference type="ARBA" id="ARBA00004653"/>
    </source>
</evidence>
<dbReference type="EC" id="2.3.1.225" evidence="15"/>
<evidence type="ECO:0000256" key="10">
    <source>
        <dbReference type="ARBA" id="ARBA00023034"/>
    </source>
</evidence>
<protein>
    <recommendedName>
        <fullName evidence="15">Palmitoyltransferase</fullName>
        <ecNumber evidence="15">2.3.1.225</ecNumber>
    </recommendedName>
</protein>
<keyword evidence="10" id="KW-0333">Golgi apparatus</keyword>
<sequence length="427" mass="47871">MDFVFFFLGYIGLFSVVSLFVLISPSSPLLTRLSNWIKTCALKVVYTVIPNIILTWGQTAVHYVFYTRNHVMQLVFGVLVMGGNAILMRDILPLLYIFEPDKNHLLVPMIFLFSNAAAFHLSCSVDPGRITRQNVSVLASLYEVDGKMYKSGTECSTCKLVKPARSKHCSICNHCIHRFDHHCIWTNNCVGAGNLRFFLPFLLTLQAMVINGAVMGLHAMVLYTDHLKILDTGYVDPHTGQVLPITIPVLIQHLFMQHPRCVFLISSLLMLAVLLGLFTIYHLYLVLHNQTTNERYKMSALTNAVTSSNNGTSGSGVAHCSNLTGVTPIGGAVKTLSKEQWGAQHPRQCMKVGDTIRNGKHRVNNNMDGGRKTQEEKLSHASDEELSCFYNKGVWQNLKEVFLPWSGLDRKTKEPYGAVPKKKIKRQ</sequence>
<evidence type="ECO:0000256" key="13">
    <source>
        <dbReference type="ARBA" id="ARBA00023288"/>
    </source>
</evidence>
<keyword evidence="6 15" id="KW-0808">Transferase</keyword>
<keyword evidence="12" id="KW-0564">Palmitate</keyword>
<evidence type="ECO:0000256" key="5">
    <source>
        <dbReference type="ARBA" id="ARBA00022475"/>
    </source>
</evidence>
<feature type="transmembrane region" description="Helical" evidence="15">
    <location>
        <begin position="71"/>
        <end position="92"/>
    </location>
</feature>
<feature type="domain" description="Palmitoyltransferase DHHC" evidence="16">
    <location>
        <begin position="153"/>
        <end position="297"/>
    </location>
</feature>
<dbReference type="GO" id="GO:0000139">
    <property type="term" value="C:Golgi membrane"/>
    <property type="evidence" value="ECO:0007669"/>
    <property type="project" value="UniProtKB-SubCell"/>
</dbReference>
<evidence type="ECO:0000259" key="16">
    <source>
        <dbReference type="Pfam" id="PF01529"/>
    </source>
</evidence>
<comment type="catalytic activity">
    <reaction evidence="15">
        <text>L-cysteinyl-[protein] + hexadecanoyl-CoA = S-hexadecanoyl-L-cysteinyl-[protein] + CoA</text>
        <dbReference type="Rhea" id="RHEA:36683"/>
        <dbReference type="Rhea" id="RHEA-COMP:10131"/>
        <dbReference type="Rhea" id="RHEA-COMP:11032"/>
        <dbReference type="ChEBI" id="CHEBI:29950"/>
        <dbReference type="ChEBI" id="CHEBI:57287"/>
        <dbReference type="ChEBI" id="CHEBI:57379"/>
        <dbReference type="ChEBI" id="CHEBI:74151"/>
        <dbReference type="EC" id="2.3.1.225"/>
    </reaction>
</comment>
<evidence type="ECO:0000256" key="6">
    <source>
        <dbReference type="ARBA" id="ARBA00022679"/>
    </source>
</evidence>
<keyword evidence="7 15" id="KW-0812">Transmembrane</keyword>
<organism evidence="17 18">
    <name type="scientific">Plakobranchus ocellatus</name>
    <dbReference type="NCBI Taxonomy" id="259542"/>
    <lineage>
        <taxon>Eukaryota</taxon>
        <taxon>Metazoa</taxon>
        <taxon>Spiralia</taxon>
        <taxon>Lophotrochozoa</taxon>
        <taxon>Mollusca</taxon>
        <taxon>Gastropoda</taxon>
        <taxon>Heterobranchia</taxon>
        <taxon>Euthyneura</taxon>
        <taxon>Panpulmonata</taxon>
        <taxon>Sacoglossa</taxon>
        <taxon>Placobranchoidea</taxon>
        <taxon>Plakobranchidae</taxon>
        <taxon>Plakobranchus</taxon>
    </lineage>
</organism>
<comment type="caution">
    <text evidence="17">The sequence shown here is derived from an EMBL/GenBank/DDBJ whole genome shotgun (WGS) entry which is preliminary data.</text>
</comment>
<feature type="transmembrane region" description="Helical" evidence="15">
    <location>
        <begin position="6"/>
        <end position="23"/>
    </location>
</feature>
<dbReference type="AlphaFoldDB" id="A0AAV4CK00"/>
<evidence type="ECO:0000256" key="8">
    <source>
        <dbReference type="ARBA" id="ARBA00022824"/>
    </source>
</evidence>
<evidence type="ECO:0000256" key="9">
    <source>
        <dbReference type="ARBA" id="ARBA00022989"/>
    </source>
</evidence>
<evidence type="ECO:0000313" key="18">
    <source>
        <dbReference type="Proteomes" id="UP000735302"/>
    </source>
</evidence>
<feature type="transmembrane region" description="Helical" evidence="15">
    <location>
        <begin position="261"/>
        <end position="284"/>
    </location>
</feature>
<dbReference type="GO" id="GO:0005789">
    <property type="term" value="C:endoplasmic reticulum membrane"/>
    <property type="evidence" value="ECO:0007669"/>
    <property type="project" value="UniProtKB-SubCell"/>
</dbReference>
<keyword evidence="14 15" id="KW-0012">Acyltransferase</keyword>
<comment type="subcellular location">
    <subcellularLocation>
        <location evidence="2">Cell membrane</location>
        <topology evidence="2">Multi-pass membrane protein</topology>
    </subcellularLocation>
    <subcellularLocation>
        <location evidence="1">Endoplasmic reticulum membrane</location>
        <topology evidence="1">Multi-pass membrane protein</topology>
    </subcellularLocation>
    <subcellularLocation>
        <location evidence="3">Golgi apparatus membrane</location>
        <topology evidence="3">Multi-pass membrane protein</topology>
    </subcellularLocation>
</comment>
<evidence type="ECO:0000256" key="7">
    <source>
        <dbReference type="ARBA" id="ARBA00022692"/>
    </source>
</evidence>
<proteinExistence type="inferred from homology"/>
<keyword evidence="5" id="KW-1003">Cell membrane</keyword>
<dbReference type="PANTHER" id="PTHR22883">
    <property type="entry name" value="ZINC FINGER DHHC DOMAIN CONTAINING PROTEIN"/>
    <property type="match status" value="1"/>
</dbReference>
<dbReference type="InterPro" id="IPR001594">
    <property type="entry name" value="Palmitoyltrfase_DHHC"/>
</dbReference>
<evidence type="ECO:0000256" key="11">
    <source>
        <dbReference type="ARBA" id="ARBA00023136"/>
    </source>
</evidence>
<keyword evidence="18" id="KW-1185">Reference proteome</keyword>
<dbReference type="Pfam" id="PF01529">
    <property type="entry name" value="DHHC"/>
    <property type="match status" value="1"/>
</dbReference>